<keyword evidence="4" id="KW-0496">Mitochondrion</keyword>
<dbReference type="AlphaFoldDB" id="A0A915L515"/>
<dbReference type="SUPFAM" id="SSF53137">
    <property type="entry name" value="Translational machinery components"/>
    <property type="match status" value="1"/>
</dbReference>
<comment type="similarity">
    <text evidence="2">Belongs to the universal ribosomal protein uL18 family.</text>
</comment>
<protein>
    <submittedName>
        <fullName evidence="8">Uncharacterized protein</fullName>
    </submittedName>
</protein>
<dbReference type="InterPro" id="IPR057268">
    <property type="entry name" value="Ribosomal_L18"/>
</dbReference>
<feature type="compositionally biased region" description="Polar residues" evidence="6">
    <location>
        <begin position="21"/>
        <end position="31"/>
    </location>
</feature>
<name>A0A915L515_ROMCU</name>
<dbReference type="PANTHER" id="PTHR12899">
    <property type="entry name" value="39S RIBOSOMAL PROTEIN L18, MITOCHONDRIAL"/>
    <property type="match status" value="1"/>
</dbReference>
<evidence type="ECO:0000256" key="5">
    <source>
        <dbReference type="ARBA" id="ARBA00023274"/>
    </source>
</evidence>
<evidence type="ECO:0000256" key="6">
    <source>
        <dbReference type="SAM" id="MobiDB-lite"/>
    </source>
</evidence>
<dbReference type="GO" id="GO:0008097">
    <property type="term" value="F:5S rRNA binding"/>
    <property type="evidence" value="ECO:0007669"/>
    <property type="project" value="TreeGrafter"/>
</dbReference>
<dbReference type="Proteomes" id="UP000887565">
    <property type="component" value="Unplaced"/>
</dbReference>
<evidence type="ECO:0000256" key="4">
    <source>
        <dbReference type="ARBA" id="ARBA00023128"/>
    </source>
</evidence>
<proteinExistence type="inferred from homology"/>
<dbReference type="GO" id="GO:1990904">
    <property type="term" value="C:ribonucleoprotein complex"/>
    <property type="evidence" value="ECO:0007669"/>
    <property type="project" value="UniProtKB-KW"/>
</dbReference>
<keyword evidence="5" id="KW-0687">Ribonucleoprotein</keyword>
<dbReference type="GO" id="GO:0003735">
    <property type="term" value="F:structural constituent of ribosome"/>
    <property type="evidence" value="ECO:0007669"/>
    <property type="project" value="InterPro"/>
</dbReference>
<evidence type="ECO:0000313" key="7">
    <source>
        <dbReference type="Proteomes" id="UP000887565"/>
    </source>
</evidence>
<accession>A0A915L515</accession>
<keyword evidence="3" id="KW-0689">Ribosomal protein</keyword>
<evidence type="ECO:0000256" key="3">
    <source>
        <dbReference type="ARBA" id="ARBA00022980"/>
    </source>
</evidence>
<comment type="subcellular location">
    <subcellularLocation>
        <location evidence="1">Mitochondrion</location>
    </subcellularLocation>
</comment>
<keyword evidence="7" id="KW-1185">Reference proteome</keyword>
<dbReference type="GO" id="GO:0006412">
    <property type="term" value="P:translation"/>
    <property type="evidence" value="ECO:0007669"/>
    <property type="project" value="InterPro"/>
</dbReference>
<evidence type="ECO:0000256" key="2">
    <source>
        <dbReference type="ARBA" id="ARBA00007116"/>
    </source>
</evidence>
<reference evidence="8" key="1">
    <citation type="submission" date="2022-11" db="UniProtKB">
        <authorList>
            <consortium name="WormBaseParasite"/>
        </authorList>
    </citation>
    <scope>IDENTIFICATION</scope>
</reference>
<dbReference type="GO" id="GO:0005739">
    <property type="term" value="C:mitochondrion"/>
    <property type="evidence" value="ECO:0007669"/>
    <property type="project" value="UniProtKB-SubCell"/>
</dbReference>
<feature type="region of interest" description="Disordered" evidence="6">
    <location>
        <begin position="1"/>
        <end position="31"/>
    </location>
</feature>
<dbReference type="InterPro" id="IPR036967">
    <property type="entry name" value="Ribosomal_uS11_sf"/>
</dbReference>
<dbReference type="InterPro" id="IPR005484">
    <property type="entry name" value="Ribosomal_uL18_bac/plant/anim"/>
</dbReference>
<sequence>MRDGATCHGHAIPKPGRRLKSNWQQTFGSGPQHTRMQYFKIFLVLPLDGKTEDEGRRNKNRSCILQCPILLCQKDMNSTAIFEEGFCKSGKWWSNFFRRRTISDCLGSTSYAHVDKRFIMFNRRIQLDEEQRDAAQRTLYCAPRTKAKERYNYEFLPNTDVIIKLRRLNILFRVNYQLTDKCITASITHFKDGDIFSASSREPAISVRLHSGSDVSASENVGRLLAYRCLKAGIYFAKKHINDKDLENASEKVMRIFRMLNFQ</sequence>
<organism evidence="7 8">
    <name type="scientific">Romanomermis culicivorax</name>
    <name type="common">Nematode worm</name>
    <dbReference type="NCBI Taxonomy" id="13658"/>
    <lineage>
        <taxon>Eukaryota</taxon>
        <taxon>Metazoa</taxon>
        <taxon>Ecdysozoa</taxon>
        <taxon>Nematoda</taxon>
        <taxon>Enoplea</taxon>
        <taxon>Dorylaimia</taxon>
        <taxon>Mermithida</taxon>
        <taxon>Mermithoidea</taxon>
        <taxon>Mermithidae</taxon>
        <taxon>Romanomermis</taxon>
    </lineage>
</organism>
<evidence type="ECO:0000313" key="8">
    <source>
        <dbReference type="WBParaSite" id="nRc.2.0.1.t45602-RA"/>
    </source>
</evidence>
<dbReference type="WBParaSite" id="nRc.2.0.1.t45602-RA">
    <property type="protein sequence ID" value="nRc.2.0.1.t45602-RA"/>
    <property type="gene ID" value="nRc.2.0.1.g45602"/>
</dbReference>
<dbReference type="GO" id="GO:0005840">
    <property type="term" value="C:ribosome"/>
    <property type="evidence" value="ECO:0007669"/>
    <property type="project" value="UniProtKB-KW"/>
</dbReference>
<dbReference type="Gene3D" id="3.30.420.80">
    <property type="entry name" value="Ribosomal protein S11"/>
    <property type="match status" value="1"/>
</dbReference>
<dbReference type="CDD" id="cd00432">
    <property type="entry name" value="Ribosomal_L18_L5e"/>
    <property type="match status" value="1"/>
</dbReference>
<evidence type="ECO:0000256" key="1">
    <source>
        <dbReference type="ARBA" id="ARBA00004173"/>
    </source>
</evidence>
<dbReference type="PANTHER" id="PTHR12899:SF3">
    <property type="entry name" value="LARGE RIBOSOMAL SUBUNIT PROTEIN UL18M"/>
    <property type="match status" value="1"/>
</dbReference>